<organism evidence="1 2">
    <name type="scientific">Nitritalea halalkaliphila LW7</name>
    <dbReference type="NCBI Taxonomy" id="1189621"/>
    <lineage>
        <taxon>Bacteria</taxon>
        <taxon>Pseudomonadati</taxon>
        <taxon>Bacteroidota</taxon>
        <taxon>Cytophagia</taxon>
        <taxon>Cytophagales</taxon>
        <taxon>Cyclobacteriaceae</taxon>
        <taxon>Nitritalea</taxon>
    </lineage>
</organism>
<comment type="caution">
    <text evidence="1">The sequence shown here is derived from an EMBL/GenBank/DDBJ whole genome shotgun (WGS) entry which is preliminary data.</text>
</comment>
<dbReference type="Proteomes" id="UP000005551">
    <property type="component" value="Unassembled WGS sequence"/>
</dbReference>
<keyword evidence="1" id="KW-0413">Isomerase</keyword>
<proteinExistence type="predicted"/>
<sequence length="139" mass="15591">MMHKKRWGYLGTLVALLLLWSSCEEQNFFGGPVYDFEGNLKRDRAILADFIETFEVDSIRRIHDPSGVIIIVQEEGSGSQARPGNVIYTEFNLSLLDGTIVDTTREDVAIANDIWNENVTYTFFQFVIPTAGQGVAVQA</sequence>
<dbReference type="SUPFAM" id="SSF54534">
    <property type="entry name" value="FKBP-like"/>
    <property type="match status" value="1"/>
</dbReference>
<keyword evidence="2" id="KW-1185">Reference proteome</keyword>
<dbReference type="GO" id="GO:0003755">
    <property type="term" value="F:peptidyl-prolyl cis-trans isomerase activity"/>
    <property type="evidence" value="ECO:0007669"/>
    <property type="project" value="InterPro"/>
</dbReference>
<evidence type="ECO:0000313" key="2">
    <source>
        <dbReference type="Proteomes" id="UP000005551"/>
    </source>
</evidence>
<protein>
    <submittedName>
        <fullName evidence="1">FKBP-type peptidylprolyl isomerase</fullName>
    </submittedName>
</protein>
<gene>
    <name evidence="1" type="ORF">A3SI_17524</name>
</gene>
<dbReference type="Gene3D" id="3.10.50.40">
    <property type="match status" value="1"/>
</dbReference>
<dbReference type="InterPro" id="IPR046357">
    <property type="entry name" value="PPIase_dom_sf"/>
</dbReference>
<dbReference type="EMBL" id="AJYA01000057">
    <property type="protein sequence ID" value="EIM73716.1"/>
    <property type="molecule type" value="Genomic_DNA"/>
</dbReference>
<dbReference type="RefSeq" id="WP_009056996.1">
    <property type="nucleotide sequence ID" value="NZ_AJYA01000057.1"/>
</dbReference>
<name>I5BVW4_9BACT</name>
<evidence type="ECO:0000313" key="1">
    <source>
        <dbReference type="EMBL" id="EIM73716.1"/>
    </source>
</evidence>
<reference evidence="1 2" key="1">
    <citation type="submission" date="2012-05" db="EMBL/GenBank/DDBJ databases">
        <title>Genome sequence of Nitritalea halalkaliphila LW7.</title>
        <authorList>
            <person name="Jangir P.K."/>
            <person name="Singh A."/>
            <person name="Shivaji S."/>
            <person name="Sharma R."/>
        </authorList>
    </citation>
    <scope>NUCLEOTIDE SEQUENCE [LARGE SCALE GENOMIC DNA]</scope>
    <source>
        <strain evidence="1 2">LW7</strain>
    </source>
</reference>
<dbReference type="STRING" id="1189621.A3SI_17524"/>
<dbReference type="AlphaFoldDB" id="I5BVW4"/>
<accession>I5BVW4</accession>
<dbReference type="PROSITE" id="PS51257">
    <property type="entry name" value="PROKAR_LIPOPROTEIN"/>
    <property type="match status" value="1"/>
</dbReference>